<proteinExistence type="predicted"/>
<dbReference type="Pfam" id="PF07331">
    <property type="entry name" value="TctB"/>
    <property type="match status" value="1"/>
</dbReference>
<keyword evidence="1" id="KW-0472">Membrane</keyword>
<feature type="domain" description="DUF1468" evidence="2">
    <location>
        <begin position="45"/>
        <end position="190"/>
    </location>
</feature>
<evidence type="ECO:0000256" key="1">
    <source>
        <dbReference type="SAM" id="Phobius"/>
    </source>
</evidence>
<feature type="transmembrane region" description="Helical" evidence="1">
    <location>
        <begin position="77"/>
        <end position="101"/>
    </location>
</feature>
<dbReference type="EMBL" id="WJJP01000229">
    <property type="protein sequence ID" value="MBD3324397.1"/>
    <property type="molecule type" value="Genomic_DNA"/>
</dbReference>
<keyword evidence="1" id="KW-0812">Transmembrane</keyword>
<dbReference type="Proteomes" id="UP000649604">
    <property type="component" value="Unassembled WGS sequence"/>
</dbReference>
<dbReference type="InterPro" id="IPR009936">
    <property type="entry name" value="DUF1468"/>
</dbReference>
<sequence>MTSKSATQVQVWHFFSVPRNDSLSNFKETVGVNKNVNKKLNQEHLIGIVCVLIAGAVLSITPSFPEGQSNINITGPAFFPNLLAIIFIICGIYELILGFFQDTGQLDTNPAHLWQTIKSPQVINVFLIIVLLLLFIFFFESVGFILCTFIFLFVLMYRLGVPLLKNVLYTVSFIVVILMIFGRLFSISLPSGMLEYIGL</sequence>
<feature type="transmembrane region" description="Helical" evidence="1">
    <location>
        <begin position="167"/>
        <end position="185"/>
    </location>
</feature>
<evidence type="ECO:0000313" key="3">
    <source>
        <dbReference type="EMBL" id="MBD3324397.1"/>
    </source>
</evidence>
<feature type="transmembrane region" description="Helical" evidence="1">
    <location>
        <begin position="122"/>
        <end position="155"/>
    </location>
</feature>
<feature type="transmembrane region" description="Helical" evidence="1">
    <location>
        <begin position="45"/>
        <end position="65"/>
    </location>
</feature>
<reference evidence="3" key="1">
    <citation type="submission" date="2019-11" db="EMBL/GenBank/DDBJ databases">
        <title>Microbial mats filling the niche in hypersaline microbial mats.</title>
        <authorList>
            <person name="Wong H.L."/>
            <person name="Macleod F.I."/>
            <person name="White R.A. III"/>
            <person name="Burns B.P."/>
        </authorList>
    </citation>
    <scope>NUCLEOTIDE SEQUENCE</scope>
    <source>
        <strain evidence="3">Rbin_158</strain>
    </source>
</reference>
<comment type="caution">
    <text evidence="3">The sequence shown here is derived from an EMBL/GenBank/DDBJ whole genome shotgun (WGS) entry which is preliminary data.</text>
</comment>
<organism evidence="3 4">
    <name type="scientific">candidate division KSB3 bacterium</name>
    <dbReference type="NCBI Taxonomy" id="2044937"/>
    <lineage>
        <taxon>Bacteria</taxon>
        <taxon>candidate division KSB3</taxon>
    </lineage>
</organism>
<accession>A0A9D5JUZ0</accession>
<protein>
    <recommendedName>
        <fullName evidence="2">DUF1468 domain-containing protein</fullName>
    </recommendedName>
</protein>
<name>A0A9D5JUZ0_9BACT</name>
<evidence type="ECO:0000313" key="4">
    <source>
        <dbReference type="Proteomes" id="UP000649604"/>
    </source>
</evidence>
<dbReference type="AlphaFoldDB" id="A0A9D5JUZ0"/>
<evidence type="ECO:0000259" key="2">
    <source>
        <dbReference type="Pfam" id="PF07331"/>
    </source>
</evidence>
<keyword evidence="1" id="KW-1133">Transmembrane helix</keyword>
<gene>
    <name evidence="3" type="ORF">GF339_07410</name>
</gene>